<reference evidence="3" key="1">
    <citation type="submission" date="2020-03" db="EMBL/GenBank/DDBJ databases">
        <title>Psychroflexus Maritimus sp. nov., isolate from marine sediment.</title>
        <authorList>
            <person name="Zhong Y.-L."/>
        </authorList>
    </citation>
    <scope>NUCLEOTIDE SEQUENCE</scope>
    <source>
        <strain evidence="3">C1</strain>
    </source>
</reference>
<dbReference type="AlphaFoldDB" id="A0A967E1G4"/>
<keyword evidence="3" id="KW-0378">Hydrolase</keyword>
<gene>
    <name evidence="3" type="ORF">G7034_00655</name>
</gene>
<evidence type="ECO:0000313" key="4">
    <source>
        <dbReference type="Proteomes" id="UP000643701"/>
    </source>
</evidence>
<keyword evidence="1" id="KW-1133">Transmembrane helix</keyword>
<dbReference type="EMBL" id="JAANAS010000001">
    <property type="protein sequence ID" value="NGZ88759.1"/>
    <property type="molecule type" value="Genomic_DNA"/>
</dbReference>
<dbReference type="GO" id="GO:0016787">
    <property type="term" value="F:hydrolase activity"/>
    <property type="evidence" value="ECO:0007669"/>
    <property type="project" value="UniProtKB-KW"/>
</dbReference>
<accession>A0A967E1G4</accession>
<dbReference type="Pfam" id="PF00561">
    <property type="entry name" value="Abhydrolase_1"/>
    <property type="match status" value="1"/>
</dbReference>
<dbReference type="InterPro" id="IPR029058">
    <property type="entry name" value="AB_hydrolase_fold"/>
</dbReference>
<dbReference type="RefSeq" id="WP_166399025.1">
    <property type="nucleotide sequence ID" value="NZ_JAANAS010000001.1"/>
</dbReference>
<dbReference type="Gene3D" id="3.40.50.1820">
    <property type="entry name" value="alpha/beta hydrolase"/>
    <property type="match status" value="1"/>
</dbReference>
<dbReference type="SUPFAM" id="SSF53474">
    <property type="entry name" value="alpha/beta-Hydrolases"/>
    <property type="match status" value="1"/>
</dbReference>
<evidence type="ECO:0000313" key="3">
    <source>
        <dbReference type="EMBL" id="NGZ88759.1"/>
    </source>
</evidence>
<dbReference type="InterPro" id="IPR050266">
    <property type="entry name" value="AB_hydrolase_sf"/>
</dbReference>
<dbReference type="Proteomes" id="UP000643701">
    <property type="component" value="Unassembled WGS sequence"/>
</dbReference>
<organism evidence="3 4">
    <name type="scientific">Psychroflexus maritimus</name>
    <dbReference type="NCBI Taxonomy" id="2714865"/>
    <lineage>
        <taxon>Bacteria</taxon>
        <taxon>Pseudomonadati</taxon>
        <taxon>Bacteroidota</taxon>
        <taxon>Flavobacteriia</taxon>
        <taxon>Flavobacteriales</taxon>
        <taxon>Flavobacteriaceae</taxon>
        <taxon>Psychroflexus</taxon>
    </lineage>
</organism>
<keyword evidence="1" id="KW-0472">Membrane</keyword>
<dbReference type="PRINTS" id="PR00412">
    <property type="entry name" value="EPOXHYDRLASE"/>
</dbReference>
<comment type="caution">
    <text evidence="3">The sequence shown here is derived from an EMBL/GenBank/DDBJ whole genome shotgun (WGS) entry which is preliminary data.</text>
</comment>
<dbReference type="PRINTS" id="PR00111">
    <property type="entry name" value="ABHYDROLASE"/>
</dbReference>
<sequence length="267" mass="31400">MISYQKHTHSNSSTWVTFIHGAGGSSSIWFKQIRDFKKKFNVLLIDLRGHGNSKNHSIQFKDSFKNDYTFDFITEDIIEVIDFEKIEKSHFIGISLGTILIRNIAEKYPERVESMIMGGAILKMNVRSRFLMRMGNIFKSVIPYLLLYRFFAFIIMPRKNHKQSRSLFVREAKKLYQKEFIKWFKLTSEINPLLKLFRQKDINIPSLYIMGEQDHLFLPSVKKIAEKHKKARLYIVEKCGHVVNVESPILFNQESIKFIQSQPIIST</sequence>
<keyword evidence="4" id="KW-1185">Reference proteome</keyword>
<evidence type="ECO:0000256" key="1">
    <source>
        <dbReference type="SAM" id="Phobius"/>
    </source>
</evidence>
<evidence type="ECO:0000259" key="2">
    <source>
        <dbReference type="Pfam" id="PF00561"/>
    </source>
</evidence>
<protein>
    <submittedName>
        <fullName evidence="3">Alpha/beta hydrolase</fullName>
    </submittedName>
</protein>
<dbReference type="PANTHER" id="PTHR43798">
    <property type="entry name" value="MONOACYLGLYCEROL LIPASE"/>
    <property type="match status" value="1"/>
</dbReference>
<feature type="transmembrane region" description="Helical" evidence="1">
    <location>
        <begin position="137"/>
        <end position="156"/>
    </location>
</feature>
<dbReference type="InterPro" id="IPR000639">
    <property type="entry name" value="Epox_hydrolase-like"/>
</dbReference>
<proteinExistence type="predicted"/>
<dbReference type="InterPro" id="IPR000073">
    <property type="entry name" value="AB_hydrolase_1"/>
</dbReference>
<name>A0A967E1G4_9FLAO</name>
<feature type="domain" description="AB hydrolase-1" evidence="2">
    <location>
        <begin position="15"/>
        <end position="248"/>
    </location>
</feature>
<keyword evidence="1" id="KW-0812">Transmembrane</keyword>